<gene>
    <name evidence="3" type="ORF">Q4535_01730</name>
</gene>
<keyword evidence="2" id="KW-0732">Signal</keyword>
<dbReference type="RefSeq" id="WP_303592706.1">
    <property type="nucleotide sequence ID" value="NZ_JAUORK010000002.1"/>
</dbReference>
<evidence type="ECO:0000313" key="4">
    <source>
        <dbReference type="Proteomes" id="UP001170481"/>
    </source>
</evidence>
<evidence type="ECO:0000256" key="1">
    <source>
        <dbReference type="SAM" id="MobiDB-lite"/>
    </source>
</evidence>
<reference evidence="3" key="1">
    <citation type="submission" date="2023-07" db="EMBL/GenBank/DDBJ databases">
        <title>Genome content predicts the carbon catabolic preferences of heterotrophic bacteria.</title>
        <authorList>
            <person name="Gralka M."/>
        </authorList>
    </citation>
    <scope>NUCLEOTIDE SEQUENCE</scope>
    <source>
        <strain evidence="3">C2R13</strain>
    </source>
</reference>
<protein>
    <submittedName>
        <fullName evidence="3">Capsule biosynthesis GfcC family protein</fullName>
    </submittedName>
</protein>
<feature type="region of interest" description="Disordered" evidence="1">
    <location>
        <begin position="286"/>
        <end position="316"/>
    </location>
</feature>
<dbReference type="Gene3D" id="3.10.560.10">
    <property type="entry name" value="Outer membrane lipoprotein wza domain like"/>
    <property type="match status" value="1"/>
</dbReference>
<name>A0AAP4TW49_9GAMM</name>
<dbReference type="Proteomes" id="UP001170481">
    <property type="component" value="Unassembled WGS sequence"/>
</dbReference>
<dbReference type="AlphaFoldDB" id="A0AAP4TW49"/>
<organism evidence="3 4">
    <name type="scientific">Cobetia amphilecti</name>
    <dbReference type="NCBI Taxonomy" id="1055104"/>
    <lineage>
        <taxon>Bacteria</taxon>
        <taxon>Pseudomonadati</taxon>
        <taxon>Pseudomonadota</taxon>
        <taxon>Gammaproteobacteria</taxon>
        <taxon>Oceanospirillales</taxon>
        <taxon>Halomonadaceae</taxon>
        <taxon>Cobetia</taxon>
    </lineage>
</organism>
<feature type="chain" id="PRO_5042891521" evidence="2">
    <location>
        <begin position="34"/>
        <end position="316"/>
    </location>
</feature>
<sequence>MKSYLHERLKAALGVAMLASACGALLLPGAALASETPAASQGSSQDQEASAQTLTISEALSRQLGVLTNANGIEWPHAFVATQQTRDRTGELGRRLFFELRQLSSQAVFDDRLSAEGLKHWMRIIGRTPVEGRQVGRIDPIALWRFPRLDIPLTTGDWIGQCQTETRIQLWSAVGVRQLDWRPGLTLHDAIAGLPGAQVDSEHASVITLGGRIIVRGISAWNDQPYTLAPGDRVVVNMPRISAAAAWVNRSLPEWLSLQWPGKECRSVDAITGEPQQRDYLQVARQYADSNDRDDRNDSDHRDDKDSGSLPQGDTP</sequence>
<evidence type="ECO:0000256" key="2">
    <source>
        <dbReference type="SAM" id="SignalP"/>
    </source>
</evidence>
<proteinExistence type="predicted"/>
<comment type="caution">
    <text evidence="3">The sequence shown here is derived from an EMBL/GenBank/DDBJ whole genome shotgun (WGS) entry which is preliminary data.</text>
</comment>
<accession>A0AAP4TW49</accession>
<feature type="signal peptide" evidence="2">
    <location>
        <begin position="1"/>
        <end position="33"/>
    </location>
</feature>
<dbReference type="EMBL" id="JAUORK010000002">
    <property type="protein sequence ID" value="MDO6670828.1"/>
    <property type="molecule type" value="Genomic_DNA"/>
</dbReference>
<feature type="compositionally biased region" description="Basic and acidic residues" evidence="1">
    <location>
        <begin position="290"/>
        <end position="307"/>
    </location>
</feature>
<evidence type="ECO:0000313" key="3">
    <source>
        <dbReference type="EMBL" id="MDO6670828.1"/>
    </source>
</evidence>
<dbReference type="PROSITE" id="PS51257">
    <property type="entry name" value="PROKAR_LIPOPROTEIN"/>
    <property type="match status" value="1"/>
</dbReference>